<dbReference type="Proteomes" id="UP000189935">
    <property type="component" value="Chromosome I"/>
</dbReference>
<dbReference type="AlphaFoldDB" id="A0A1M6ZAS8"/>
<accession>A0A1M6ZAS8</accession>
<evidence type="ECO:0000313" key="1">
    <source>
        <dbReference type="EMBL" id="SHL27489.1"/>
    </source>
</evidence>
<evidence type="ECO:0000313" key="2">
    <source>
        <dbReference type="Proteomes" id="UP000189935"/>
    </source>
</evidence>
<reference evidence="1 2" key="1">
    <citation type="submission" date="2016-11" db="EMBL/GenBank/DDBJ databases">
        <authorList>
            <person name="Jaros S."/>
            <person name="Januszkiewicz K."/>
            <person name="Wedrychowicz H."/>
        </authorList>
    </citation>
    <scope>NUCLEOTIDE SEQUENCE [LARGE SCALE GENOMIC DNA]</scope>
    <source>
        <strain evidence="1 2">GAS499</strain>
    </source>
</reference>
<proteinExistence type="predicted"/>
<protein>
    <submittedName>
        <fullName evidence="1">Uncharacterized protein</fullName>
    </submittedName>
</protein>
<sequence length="36" mass="3932">MSLRLCPDPSAYPTASGFAGQVCDLCFKQIPEPFQI</sequence>
<gene>
    <name evidence="1" type="ORF">SAMN05444159_5491</name>
</gene>
<dbReference type="EMBL" id="LT670844">
    <property type="protein sequence ID" value="SHL27489.1"/>
    <property type="molecule type" value="Genomic_DNA"/>
</dbReference>
<organism evidence="1 2">
    <name type="scientific">Bradyrhizobium lablabi</name>
    <dbReference type="NCBI Taxonomy" id="722472"/>
    <lineage>
        <taxon>Bacteria</taxon>
        <taxon>Pseudomonadati</taxon>
        <taxon>Pseudomonadota</taxon>
        <taxon>Alphaproteobacteria</taxon>
        <taxon>Hyphomicrobiales</taxon>
        <taxon>Nitrobacteraceae</taxon>
        <taxon>Bradyrhizobium</taxon>
    </lineage>
</organism>
<name>A0A1M6ZAS8_9BRAD</name>